<dbReference type="KEGG" id="pmaw:MACH26_34520"/>
<dbReference type="AlphaFoldDB" id="A0AA48HNA9"/>
<organism evidence="3 4">
    <name type="scientific">Planctobacterium marinum</name>
    <dbReference type="NCBI Taxonomy" id="1631968"/>
    <lineage>
        <taxon>Bacteria</taxon>
        <taxon>Pseudomonadati</taxon>
        <taxon>Pseudomonadota</taxon>
        <taxon>Gammaproteobacteria</taxon>
        <taxon>Alteromonadales</taxon>
        <taxon>Alteromonadaceae</taxon>
        <taxon>Planctobacterium</taxon>
    </lineage>
</organism>
<dbReference type="InterPro" id="IPR038607">
    <property type="entry name" value="PhoD-like_sf"/>
</dbReference>
<dbReference type="SUPFAM" id="SSF56300">
    <property type="entry name" value="Metallo-dependent phosphatases"/>
    <property type="match status" value="1"/>
</dbReference>
<name>A0AA48HNA9_9ALTE</name>
<dbReference type="InterPro" id="IPR018946">
    <property type="entry name" value="PhoD-like_MPP"/>
</dbReference>
<accession>A0AA48HNA9</accession>
<sequence length="605" mass="66241">MKSNALSRRYFLKLTSRGVGLAIVSSGLMGCLDGNDLKLPEVEAPTATPEPDPIPVAFQHGVASGDPTQNAVILWTRVTPTEEGFEGELPATWEVATDAEFQEMVTSGSTNISSASDYTLKIDAIDLTPGTTYYYRFISGDTTSPFGMTRTLPAMDVTSVKLAVMSCSNYPAGFFNVYDLAAQQDDLDAVLHLGDYIYEYDRNGYASENAAAMGREVLPDAELLTLTDYRTRYAQYHTDAGLQRLHAAVPFIAVWDDHEVTNDTWRDGAENHQDDEGDFEERKLAALQAYFEWMPIRPVVEGNNEIINRQFNFGELVDLYMLDTRVVARDQQLDYANYIDPATGAIDSAGFTADVSNSNRTMLGAEQLTWLQGSMSISTATWQVLGQQVLMGRMLLPAAIATQQLSVAEYAELGQIAVLAQRAEAGDPTLTSEELAYLQANIARLTPEIVALLSLPSIPYNLDAWDGYAYEREVILGTAKQLNKNLVVLAGDTHNAWANNLKDLSGDAVGVEFATPSVSSPGLEQYLSIAPEDAIATEAGIVQLVEDLQYMNAMDRGFMTLTFTAENVTTQWHYVDTILSTEYAENTSRSQVAETLVGSPSVSLI</sequence>
<dbReference type="EMBL" id="AP027272">
    <property type="protein sequence ID" value="BDX07931.1"/>
    <property type="molecule type" value="Genomic_DNA"/>
</dbReference>
<dbReference type="CDD" id="cd07389">
    <property type="entry name" value="MPP_PhoD"/>
    <property type="match status" value="1"/>
</dbReference>
<gene>
    <name evidence="3" type="primary">phoD</name>
    <name evidence="3" type="ORF">MACH26_34520</name>
</gene>
<dbReference type="PANTHER" id="PTHR43606:SF2">
    <property type="entry name" value="ALKALINE PHOSPHATASE FAMILY PROTEIN (AFU_ORTHOLOGUE AFUA_5G03860)"/>
    <property type="match status" value="1"/>
</dbReference>
<dbReference type="Gene3D" id="3.60.21.70">
    <property type="entry name" value="PhoD-like phosphatase"/>
    <property type="match status" value="1"/>
</dbReference>
<dbReference type="Pfam" id="PF09423">
    <property type="entry name" value="PhoD"/>
    <property type="match status" value="1"/>
</dbReference>
<protein>
    <submittedName>
        <fullName evidence="3">Alkaline phosphatase</fullName>
    </submittedName>
</protein>
<dbReference type="RefSeq" id="WP_338294030.1">
    <property type="nucleotide sequence ID" value="NZ_AP027272.1"/>
</dbReference>
<dbReference type="Gene3D" id="2.60.40.380">
    <property type="entry name" value="Purple acid phosphatase-like, N-terminal"/>
    <property type="match status" value="1"/>
</dbReference>
<dbReference type="Proteomes" id="UP001333710">
    <property type="component" value="Chromosome"/>
</dbReference>
<dbReference type="InterPro" id="IPR029052">
    <property type="entry name" value="Metallo-depent_PP-like"/>
</dbReference>
<evidence type="ECO:0000313" key="4">
    <source>
        <dbReference type="Proteomes" id="UP001333710"/>
    </source>
</evidence>
<dbReference type="InterPro" id="IPR052900">
    <property type="entry name" value="Phospholipid_Metab_Enz"/>
</dbReference>
<dbReference type="Pfam" id="PF16655">
    <property type="entry name" value="PhoD_N"/>
    <property type="match status" value="1"/>
</dbReference>
<evidence type="ECO:0000313" key="3">
    <source>
        <dbReference type="EMBL" id="BDX07931.1"/>
    </source>
</evidence>
<proteinExistence type="predicted"/>
<keyword evidence="4" id="KW-1185">Reference proteome</keyword>
<dbReference type="PANTHER" id="PTHR43606">
    <property type="entry name" value="PHOSPHATASE, PUTATIVE (AFU_ORTHOLOGUE AFUA_6G08710)-RELATED"/>
    <property type="match status" value="1"/>
</dbReference>
<evidence type="ECO:0000259" key="1">
    <source>
        <dbReference type="Pfam" id="PF09423"/>
    </source>
</evidence>
<dbReference type="InterPro" id="IPR032093">
    <property type="entry name" value="PhoD_N"/>
</dbReference>
<feature type="domain" description="PhoD-like phosphatase metallophosphatase" evidence="1">
    <location>
        <begin position="162"/>
        <end position="572"/>
    </location>
</feature>
<evidence type="ECO:0000259" key="2">
    <source>
        <dbReference type="Pfam" id="PF16655"/>
    </source>
</evidence>
<feature type="domain" description="Phospholipase D N-terminal" evidence="2">
    <location>
        <begin position="60"/>
        <end position="151"/>
    </location>
</feature>
<reference evidence="3" key="1">
    <citation type="submission" date="2023-01" db="EMBL/GenBank/DDBJ databases">
        <title>Complete genome sequence of Planctobacterium marinum strain Dej080120_11.</title>
        <authorList>
            <person name="Ueki S."/>
            <person name="Maruyama F."/>
        </authorList>
    </citation>
    <scope>NUCLEOTIDE SEQUENCE</scope>
    <source>
        <strain evidence="3">Dej080120_11</strain>
    </source>
</reference>
<dbReference type="PROSITE" id="PS51257">
    <property type="entry name" value="PROKAR_LIPOPROTEIN"/>
    <property type="match status" value="1"/>
</dbReference>